<name>A0A7X3MG91_9FIRM</name>
<comment type="caution">
    <text evidence="1">The sequence shown here is derived from an EMBL/GenBank/DDBJ whole genome shotgun (WGS) entry which is preliminary data.</text>
</comment>
<accession>A0A7X3MG91</accession>
<gene>
    <name evidence="1" type="ORF">GN277_10695</name>
</gene>
<proteinExistence type="predicted"/>
<organism evidence="1 2">
    <name type="scientific">Sporofaciens musculi</name>
    <dbReference type="NCBI Taxonomy" id="2681861"/>
    <lineage>
        <taxon>Bacteria</taxon>
        <taxon>Bacillati</taxon>
        <taxon>Bacillota</taxon>
        <taxon>Clostridia</taxon>
        <taxon>Lachnospirales</taxon>
        <taxon>Lachnospiraceae</taxon>
        <taxon>Sporofaciens</taxon>
    </lineage>
</organism>
<keyword evidence="2" id="KW-1185">Reference proteome</keyword>
<dbReference type="Proteomes" id="UP000460412">
    <property type="component" value="Unassembled WGS sequence"/>
</dbReference>
<protein>
    <submittedName>
        <fullName evidence="1">NusG domain II-containing protein</fullName>
    </submittedName>
</protein>
<dbReference type="RefSeq" id="WP_159751019.1">
    <property type="nucleotide sequence ID" value="NZ_CASSPE010000197.1"/>
</dbReference>
<dbReference type="CDD" id="cd09911">
    <property type="entry name" value="Lin0431_like"/>
    <property type="match status" value="1"/>
</dbReference>
<evidence type="ECO:0000313" key="1">
    <source>
        <dbReference type="EMBL" id="MXP75831.1"/>
    </source>
</evidence>
<reference evidence="1 2" key="1">
    <citation type="submission" date="2019-12" db="EMBL/GenBank/DDBJ databases">
        <title>Sporaefaciens musculi gen. nov., sp. nov., a novel bacterium isolated from the caecum of an obese mouse.</title>
        <authorList>
            <person name="Rasmussen T.S."/>
            <person name="Streidl T."/>
            <person name="Hitch T.C.A."/>
            <person name="Wortmann E."/>
            <person name="Deptula P."/>
            <person name="Hansen M."/>
            <person name="Nielsen D.S."/>
            <person name="Clavel T."/>
            <person name="Vogensen F.K."/>
        </authorList>
    </citation>
    <scope>NUCLEOTIDE SEQUENCE [LARGE SCALE GENOMIC DNA]</scope>
    <source>
        <strain evidence="1 2">WCA-9-b2</strain>
    </source>
</reference>
<evidence type="ECO:0000313" key="2">
    <source>
        <dbReference type="Proteomes" id="UP000460412"/>
    </source>
</evidence>
<dbReference type="Pfam" id="PF07009">
    <property type="entry name" value="NusG_II"/>
    <property type="match status" value="1"/>
</dbReference>
<sequence length="123" mass="13304">MKNGLKKKDWILIAVILCVAGLTVLVHTFIGGAGANRVIVKIEGAIEGIYSLSEDREVEINGGTNLLKIKNGEASMSWADCPDQLCVHQKPVSLNRESIICLPNKVVVEVESSGNREFDAVTN</sequence>
<dbReference type="EMBL" id="WUQX01000001">
    <property type="protein sequence ID" value="MXP75831.1"/>
    <property type="molecule type" value="Genomic_DNA"/>
</dbReference>
<dbReference type="InterPro" id="IPR038690">
    <property type="entry name" value="NusG_2_sf"/>
</dbReference>
<dbReference type="Gene3D" id="2.60.320.10">
    <property type="entry name" value="N-utilization substance G protein NusG, insert domain"/>
    <property type="match status" value="1"/>
</dbReference>
<dbReference type="AlphaFoldDB" id="A0A7X3MG91"/>